<dbReference type="AlphaFoldDB" id="A0A0C3D2R4"/>
<accession>A0A0C3D2R4</accession>
<proteinExistence type="predicted"/>
<dbReference type="InParanoid" id="A0A0C3D2R4"/>
<keyword evidence="2" id="KW-1185">Reference proteome</keyword>
<protein>
    <submittedName>
        <fullName evidence="1">Uncharacterized protein</fullName>
    </submittedName>
</protein>
<reference evidence="2" key="2">
    <citation type="submission" date="2015-01" db="EMBL/GenBank/DDBJ databases">
        <title>Evolutionary Origins and Diversification of the Mycorrhizal Mutualists.</title>
        <authorList>
            <consortium name="DOE Joint Genome Institute"/>
            <consortium name="Mycorrhizal Genomics Consortium"/>
            <person name="Kohler A."/>
            <person name="Kuo A."/>
            <person name="Nagy L.G."/>
            <person name="Floudas D."/>
            <person name="Copeland A."/>
            <person name="Barry K.W."/>
            <person name="Cichocki N."/>
            <person name="Veneault-Fourrey C."/>
            <person name="LaButti K."/>
            <person name="Lindquist E.A."/>
            <person name="Lipzen A."/>
            <person name="Lundell T."/>
            <person name="Morin E."/>
            <person name="Murat C."/>
            <person name="Riley R."/>
            <person name="Ohm R."/>
            <person name="Sun H."/>
            <person name="Tunlid A."/>
            <person name="Henrissat B."/>
            <person name="Grigoriev I.V."/>
            <person name="Hibbett D.S."/>
            <person name="Martin F."/>
        </authorList>
    </citation>
    <scope>NUCLEOTIDE SEQUENCE [LARGE SCALE GENOMIC DNA]</scope>
    <source>
        <strain evidence="2">Zn</strain>
    </source>
</reference>
<dbReference type="EMBL" id="KN832871">
    <property type="protein sequence ID" value="KIN05554.1"/>
    <property type="molecule type" value="Genomic_DNA"/>
</dbReference>
<evidence type="ECO:0000313" key="2">
    <source>
        <dbReference type="Proteomes" id="UP000054321"/>
    </source>
</evidence>
<organism evidence="1 2">
    <name type="scientific">Oidiodendron maius (strain Zn)</name>
    <dbReference type="NCBI Taxonomy" id="913774"/>
    <lineage>
        <taxon>Eukaryota</taxon>
        <taxon>Fungi</taxon>
        <taxon>Dikarya</taxon>
        <taxon>Ascomycota</taxon>
        <taxon>Pezizomycotina</taxon>
        <taxon>Leotiomycetes</taxon>
        <taxon>Leotiomycetes incertae sedis</taxon>
        <taxon>Myxotrichaceae</taxon>
        <taxon>Oidiodendron</taxon>
    </lineage>
</organism>
<dbReference type="OrthoDB" id="4392610at2759"/>
<name>A0A0C3D2R4_OIDMZ</name>
<dbReference type="STRING" id="913774.A0A0C3D2R4"/>
<dbReference type="Proteomes" id="UP000054321">
    <property type="component" value="Unassembled WGS sequence"/>
</dbReference>
<sequence>MVGLGPSSHDILISYRHLYRALLHAVQFSMPARFTARDQLRDAFRKGDPTAFNQEKINRTIQFLNLAASETGLEHRIVKNLLRTNNERRQAYILQKKYRKSLQAELRKTSMIHYDMTVAMLNDTLGLCLR</sequence>
<dbReference type="HOGENOM" id="CLU_139293_0_0_1"/>
<reference evidence="1 2" key="1">
    <citation type="submission" date="2014-04" db="EMBL/GenBank/DDBJ databases">
        <authorList>
            <consortium name="DOE Joint Genome Institute"/>
            <person name="Kuo A."/>
            <person name="Martino E."/>
            <person name="Perotto S."/>
            <person name="Kohler A."/>
            <person name="Nagy L.G."/>
            <person name="Floudas D."/>
            <person name="Copeland A."/>
            <person name="Barry K.W."/>
            <person name="Cichocki N."/>
            <person name="Veneault-Fourrey C."/>
            <person name="LaButti K."/>
            <person name="Lindquist E.A."/>
            <person name="Lipzen A."/>
            <person name="Lundell T."/>
            <person name="Morin E."/>
            <person name="Murat C."/>
            <person name="Sun H."/>
            <person name="Tunlid A."/>
            <person name="Henrissat B."/>
            <person name="Grigoriev I.V."/>
            <person name="Hibbett D.S."/>
            <person name="Martin F."/>
            <person name="Nordberg H.P."/>
            <person name="Cantor M.N."/>
            <person name="Hua S.X."/>
        </authorList>
    </citation>
    <scope>NUCLEOTIDE SEQUENCE [LARGE SCALE GENOMIC DNA]</scope>
    <source>
        <strain evidence="1 2">Zn</strain>
    </source>
</reference>
<evidence type="ECO:0000313" key="1">
    <source>
        <dbReference type="EMBL" id="KIN05554.1"/>
    </source>
</evidence>
<gene>
    <name evidence="1" type="ORF">OIDMADRAFT_16871</name>
</gene>